<accession>A0A7W5GHE3</accession>
<gene>
    <name evidence="1" type="ORF">FHS07_003253</name>
</gene>
<comment type="caution">
    <text evidence="1">The sequence shown here is derived from an EMBL/GenBank/DDBJ whole genome shotgun (WGS) entry which is preliminary data.</text>
</comment>
<proteinExistence type="predicted"/>
<name>A0A7W5GHE3_9MICO</name>
<dbReference type="RefSeq" id="WP_183420899.1">
    <property type="nucleotide sequence ID" value="NZ_JACHXY010000006.1"/>
</dbReference>
<dbReference type="Pfam" id="PF19876">
    <property type="entry name" value="DUF6349"/>
    <property type="match status" value="1"/>
</dbReference>
<sequence>MHGESTLFDMAEFEREAVAAMPWEGVPLRYVTEYHHPDDLAAAFERWTGEHGNFGCLMRSHMWHRAYFGRQDVAASDEAHELHMLNADTRCDLAEHDHSADPLPGGLMYQANCPPCRWHVITEHENEAVEAWQDHAMPGWRALPILPTKLSTADEKKARAAAAKWCAENYPAEWQRPGAPVITRRGPYGGRHVGGRSPFGGYDLAAPNN</sequence>
<organism evidence="1 2">
    <name type="scientific">Microbacterium proteolyticum</name>
    <dbReference type="NCBI Taxonomy" id="1572644"/>
    <lineage>
        <taxon>Bacteria</taxon>
        <taxon>Bacillati</taxon>
        <taxon>Actinomycetota</taxon>
        <taxon>Actinomycetes</taxon>
        <taxon>Micrococcales</taxon>
        <taxon>Microbacteriaceae</taxon>
        <taxon>Microbacterium</taxon>
    </lineage>
</organism>
<evidence type="ECO:0000313" key="1">
    <source>
        <dbReference type="EMBL" id="MBB3159518.1"/>
    </source>
</evidence>
<evidence type="ECO:0000313" key="2">
    <source>
        <dbReference type="Proteomes" id="UP000543579"/>
    </source>
</evidence>
<dbReference type="Proteomes" id="UP000543579">
    <property type="component" value="Unassembled WGS sequence"/>
</dbReference>
<dbReference type="EMBL" id="JACHXY010000006">
    <property type="protein sequence ID" value="MBB3159518.1"/>
    <property type="molecule type" value="Genomic_DNA"/>
</dbReference>
<protein>
    <submittedName>
        <fullName evidence="1">Uncharacterized protein</fullName>
    </submittedName>
</protein>
<dbReference type="AlphaFoldDB" id="A0A7W5GHE3"/>
<dbReference type="InterPro" id="IPR045930">
    <property type="entry name" value="DUF6349"/>
</dbReference>
<reference evidence="1 2" key="1">
    <citation type="submission" date="2020-08" db="EMBL/GenBank/DDBJ databases">
        <title>Genomic Encyclopedia of Type Strains, Phase III (KMG-III): the genomes of soil and plant-associated and newly described type strains.</title>
        <authorList>
            <person name="Whitman W."/>
        </authorList>
    </citation>
    <scope>NUCLEOTIDE SEQUENCE [LARGE SCALE GENOMIC DNA]</scope>
    <source>
        <strain evidence="1 2">CECT 8356</strain>
    </source>
</reference>